<keyword evidence="3" id="KW-0413">Isomerase</keyword>
<evidence type="ECO:0000256" key="3">
    <source>
        <dbReference type="ARBA" id="ARBA00023235"/>
    </source>
</evidence>
<dbReference type="InterPro" id="IPR009006">
    <property type="entry name" value="Ala_racemase/Decarboxylase_C"/>
</dbReference>
<dbReference type="SMART" id="SM01005">
    <property type="entry name" value="Ala_racemase_C"/>
    <property type="match status" value="1"/>
</dbReference>
<dbReference type="InterPro" id="IPR000821">
    <property type="entry name" value="Ala_racemase"/>
</dbReference>
<evidence type="ECO:0000313" key="5">
    <source>
        <dbReference type="EMBL" id="GAA1666939.1"/>
    </source>
</evidence>
<name>A0ABN2G8V1_9MICO</name>
<dbReference type="Proteomes" id="UP001500596">
    <property type="component" value="Unassembled WGS sequence"/>
</dbReference>
<dbReference type="InterPro" id="IPR011079">
    <property type="entry name" value="Ala_racemase_C"/>
</dbReference>
<dbReference type="Pfam" id="PF00842">
    <property type="entry name" value="Ala_racemase_C"/>
    <property type="match status" value="1"/>
</dbReference>
<gene>
    <name evidence="5" type="primary">alr_2</name>
    <name evidence="5" type="ORF">GCM10009807_08900</name>
</gene>
<keyword evidence="6" id="KW-1185">Reference proteome</keyword>
<evidence type="ECO:0000259" key="4">
    <source>
        <dbReference type="SMART" id="SM01005"/>
    </source>
</evidence>
<reference evidence="5 6" key="1">
    <citation type="journal article" date="2019" name="Int. J. Syst. Evol. Microbiol.">
        <title>The Global Catalogue of Microorganisms (GCM) 10K type strain sequencing project: providing services to taxonomists for standard genome sequencing and annotation.</title>
        <authorList>
            <consortium name="The Broad Institute Genomics Platform"/>
            <consortium name="The Broad Institute Genome Sequencing Center for Infectious Disease"/>
            <person name="Wu L."/>
            <person name="Ma J."/>
        </authorList>
    </citation>
    <scope>NUCLEOTIDE SEQUENCE [LARGE SCALE GENOMIC DNA]</scope>
    <source>
        <strain evidence="5 6">JCM 15575</strain>
    </source>
</reference>
<dbReference type="PANTHER" id="PTHR30511">
    <property type="entry name" value="ALANINE RACEMASE"/>
    <property type="match status" value="1"/>
</dbReference>
<organism evidence="5 6">
    <name type="scientific">Microbacterium lacus</name>
    <dbReference type="NCBI Taxonomy" id="415217"/>
    <lineage>
        <taxon>Bacteria</taxon>
        <taxon>Bacillati</taxon>
        <taxon>Actinomycetota</taxon>
        <taxon>Actinomycetes</taxon>
        <taxon>Micrococcales</taxon>
        <taxon>Microbacteriaceae</taxon>
        <taxon>Microbacterium</taxon>
    </lineage>
</organism>
<dbReference type="InterPro" id="IPR020622">
    <property type="entry name" value="Ala_racemase_pyridoxalP-BS"/>
</dbReference>
<dbReference type="EMBL" id="BAAAPK010000001">
    <property type="protein sequence ID" value="GAA1666939.1"/>
    <property type="molecule type" value="Genomic_DNA"/>
</dbReference>
<dbReference type="InterPro" id="IPR001608">
    <property type="entry name" value="Ala_racemase_N"/>
</dbReference>
<dbReference type="SUPFAM" id="SSF51419">
    <property type="entry name" value="PLP-binding barrel"/>
    <property type="match status" value="1"/>
</dbReference>
<dbReference type="Gene3D" id="2.40.37.10">
    <property type="entry name" value="Lyase, Ornithine Decarboxylase, Chain A, domain 1"/>
    <property type="match status" value="1"/>
</dbReference>
<evidence type="ECO:0000256" key="1">
    <source>
        <dbReference type="ARBA" id="ARBA00001933"/>
    </source>
</evidence>
<evidence type="ECO:0000256" key="2">
    <source>
        <dbReference type="ARBA" id="ARBA00022898"/>
    </source>
</evidence>
<dbReference type="InterPro" id="IPR029066">
    <property type="entry name" value="PLP-binding_barrel"/>
</dbReference>
<comment type="cofactor">
    <cofactor evidence="1">
        <name>pyridoxal 5'-phosphate</name>
        <dbReference type="ChEBI" id="CHEBI:597326"/>
    </cofactor>
</comment>
<dbReference type="PROSITE" id="PS00395">
    <property type="entry name" value="ALANINE_RACEMASE"/>
    <property type="match status" value="1"/>
</dbReference>
<dbReference type="Pfam" id="PF01168">
    <property type="entry name" value="Ala_racemase_N"/>
    <property type="match status" value="1"/>
</dbReference>
<evidence type="ECO:0000313" key="6">
    <source>
        <dbReference type="Proteomes" id="UP001500596"/>
    </source>
</evidence>
<feature type="domain" description="Alanine racemase C-terminal" evidence="4">
    <location>
        <begin position="240"/>
        <end position="368"/>
    </location>
</feature>
<sequence>MTTAAGWVEIDTGAIAHNLDLVRTHLGEGVALCAVLKADAYGHGVDLVAPVLVARRVERLGITGNVEARAVRDAGFTGRLLRLRPALADEILDGAAYDIEEWLGGREHAEAVTDAASRLGRPVRVHVSLNSTGLSRDGIPVDTGVGRATIASLAGRTGLDIVGVAAHFPREDAVDVERGAAVFGRESAVAIELLGNRRLDRHCATTYAALSVPASRFDMVRIGAALYGDSPLLDGALRPAMRVLSRVAALNDYAAGGTAGYDRAYTLQRDARLAVIPVGYADGYHRALGQRAEVLIGGRRAPVVDRLAMNTLLVDVSDLPRTRVGDEVVLYGTQGGDAITSADIERVSGQIAADLYTAWGRLLPRRAVEVTVRTASIG</sequence>
<accession>A0ABN2G8V1</accession>
<dbReference type="SUPFAM" id="SSF50621">
    <property type="entry name" value="Alanine racemase C-terminal domain-like"/>
    <property type="match status" value="1"/>
</dbReference>
<comment type="caution">
    <text evidence="5">The sequence shown here is derived from an EMBL/GenBank/DDBJ whole genome shotgun (WGS) entry which is preliminary data.</text>
</comment>
<dbReference type="PANTHER" id="PTHR30511:SF0">
    <property type="entry name" value="ALANINE RACEMASE, CATABOLIC-RELATED"/>
    <property type="match status" value="1"/>
</dbReference>
<keyword evidence="2" id="KW-0663">Pyridoxal phosphate</keyword>
<protein>
    <submittedName>
        <fullName evidence="5">Alanine racemase</fullName>
    </submittedName>
</protein>
<dbReference type="Gene3D" id="3.20.20.10">
    <property type="entry name" value="Alanine racemase"/>
    <property type="match status" value="1"/>
</dbReference>
<proteinExistence type="predicted"/>
<dbReference type="PRINTS" id="PR00992">
    <property type="entry name" value="ALARACEMASE"/>
</dbReference>
<dbReference type="RefSeq" id="WP_344052012.1">
    <property type="nucleotide sequence ID" value="NZ_BAAAPK010000001.1"/>
</dbReference>
<dbReference type="NCBIfam" id="TIGR00492">
    <property type="entry name" value="alr"/>
    <property type="match status" value="1"/>
</dbReference>